<comment type="catalytic activity">
    <reaction evidence="9 10">
        <text>nicotinate beta-D-ribonucleotide + ATP + H(+) = deamido-NAD(+) + diphosphate</text>
        <dbReference type="Rhea" id="RHEA:22860"/>
        <dbReference type="ChEBI" id="CHEBI:15378"/>
        <dbReference type="ChEBI" id="CHEBI:30616"/>
        <dbReference type="ChEBI" id="CHEBI:33019"/>
        <dbReference type="ChEBI" id="CHEBI:57502"/>
        <dbReference type="ChEBI" id="CHEBI:58437"/>
        <dbReference type="EC" id="2.7.7.18"/>
    </reaction>
</comment>
<evidence type="ECO:0000256" key="1">
    <source>
        <dbReference type="ARBA" id="ARBA00002324"/>
    </source>
</evidence>
<evidence type="ECO:0000256" key="8">
    <source>
        <dbReference type="ARBA" id="ARBA00023027"/>
    </source>
</evidence>
<keyword evidence="6 10" id="KW-0547">Nucleotide-binding</keyword>
<comment type="similarity">
    <text evidence="10">Belongs to the NadD family.</text>
</comment>
<dbReference type="HAMAP" id="MF_00244">
    <property type="entry name" value="NaMN_adenylyltr"/>
    <property type="match status" value="1"/>
</dbReference>
<dbReference type="EC" id="2.7.7.18" evidence="10"/>
<dbReference type="PANTHER" id="PTHR39321:SF3">
    <property type="entry name" value="PHOSPHOPANTETHEINE ADENYLYLTRANSFERASE"/>
    <property type="match status" value="1"/>
</dbReference>
<name>A0A1C6HRI5_9FIRM</name>
<comment type="pathway">
    <text evidence="2 10">Cofactor biosynthesis; NAD(+) biosynthesis; deamido-NAD(+) from nicotinate D-ribonucleotide: step 1/1.</text>
</comment>
<evidence type="ECO:0000256" key="4">
    <source>
        <dbReference type="ARBA" id="ARBA00022679"/>
    </source>
</evidence>
<accession>A0A1C6HRI5</accession>
<dbReference type="InterPro" id="IPR004821">
    <property type="entry name" value="Cyt_trans-like"/>
</dbReference>
<dbReference type="InterPro" id="IPR005248">
    <property type="entry name" value="NadD/NMNAT"/>
</dbReference>
<reference evidence="12" key="1">
    <citation type="submission" date="2015-09" db="EMBL/GenBank/DDBJ databases">
        <authorList>
            <consortium name="Pathogen Informatics"/>
        </authorList>
    </citation>
    <scope>NUCLEOTIDE SEQUENCE</scope>
    <source>
        <strain evidence="12">2789STDY5834896</strain>
    </source>
</reference>
<evidence type="ECO:0000256" key="3">
    <source>
        <dbReference type="ARBA" id="ARBA00022642"/>
    </source>
</evidence>
<comment type="function">
    <text evidence="1 10">Catalyzes the reversible adenylation of nicotinate mononucleotide (NaMN) to nicotinic acid adenine dinucleotide (NaAD).</text>
</comment>
<evidence type="ECO:0000256" key="10">
    <source>
        <dbReference type="HAMAP-Rule" id="MF_00244"/>
    </source>
</evidence>
<proteinExistence type="inferred from homology"/>
<gene>
    <name evidence="10 12" type="primary">nadD</name>
    <name evidence="12" type="ORF">SAMEA3545359_00979</name>
</gene>
<keyword evidence="8 10" id="KW-0520">NAD</keyword>
<evidence type="ECO:0000256" key="7">
    <source>
        <dbReference type="ARBA" id="ARBA00022840"/>
    </source>
</evidence>
<evidence type="ECO:0000256" key="5">
    <source>
        <dbReference type="ARBA" id="ARBA00022695"/>
    </source>
</evidence>
<feature type="domain" description="Cytidyltransferase-like" evidence="11">
    <location>
        <begin position="5"/>
        <end position="172"/>
    </location>
</feature>
<keyword evidence="5 10" id="KW-0548">Nucleotidyltransferase</keyword>
<evidence type="ECO:0000259" key="11">
    <source>
        <dbReference type="Pfam" id="PF01467"/>
    </source>
</evidence>
<dbReference type="GO" id="GO:0004515">
    <property type="term" value="F:nicotinate-nucleotide adenylyltransferase activity"/>
    <property type="evidence" value="ECO:0007669"/>
    <property type="project" value="UniProtKB-UniRule"/>
</dbReference>
<keyword evidence="4 10" id="KW-0808">Transferase</keyword>
<evidence type="ECO:0000256" key="6">
    <source>
        <dbReference type="ARBA" id="ARBA00022741"/>
    </source>
</evidence>
<dbReference type="NCBIfam" id="TIGR00482">
    <property type="entry name" value="nicotinate (nicotinamide) nucleotide adenylyltransferase"/>
    <property type="match status" value="1"/>
</dbReference>
<evidence type="ECO:0000313" key="12">
    <source>
        <dbReference type="EMBL" id="SCJ59723.1"/>
    </source>
</evidence>
<keyword evidence="3 10" id="KW-0662">Pyridine nucleotide biosynthesis</keyword>
<dbReference type="CDD" id="cd02165">
    <property type="entry name" value="NMNAT"/>
    <property type="match status" value="1"/>
</dbReference>
<dbReference type="GO" id="GO:0005524">
    <property type="term" value="F:ATP binding"/>
    <property type="evidence" value="ECO:0007669"/>
    <property type="project" value="UniProtKB-KW"/>
</dbReference>
<dbReference type="EMBL" id="FMHG01000001">
    <property type="protein sequence ID" value="SCJ59723.1"/>
    <property type="molecule type" value="Genomic_DNA"/>
</dbReference>
<keyword evidence="7 10" id="KW-0067">ATP-binding</keyword>
<dbReference type="NCBIfam" id="TIGR00125">
    <property type="entry name" value="cyt_tran_rel"/>
    <property type="match status" value="1"/>
</dbReference>
<protein>
    <recommendedName>
        <fullName evidence="10">Probable nicotinate-nucleotide adenylyltransferase</fullName>
        <ecNumber evidence="10">2.7.7.18</ecNumber>
    </recommendedName>
    <alternativeName>
        <fullName evidence="10">Deamido-NAD(+) diphosphorylase</fullName>
    </alternativeName>
    <alternativeName>
        <fullName evidence="10">Deamido-NAD(+) pyrophosphorylase</fullName>
    </alternativeName>
    <alternativeName>
        <fullName evidence="10">Nicotinate mononucleotide adenylyltransferase</fullName>
        <shortName evidence="10">NaMN adenylyltransferase</shortName>
    </alternativeName>
</protein>
<dbReference type="GO" id="GO:0009435">
    <property type="term" value="P:NAD+ biosynthetic process"/>
    <property type="evidence" value="ECO:0007669"/>
    <property type="project" value="UniProtKB-UniRule"/>
</dbReference>
<dbReference type="PANTHER" id="PTHR39321">
    <property type="entry name" value="NICOTINATE-NUCLEOTIDE ADENYLYLTRANSFERASE-RELATED"/>
    <property type="match status" value="1"/>
</dbReference>
<organism evidence="12">
    <name type="scientific">uncultured Anaerotruncus sp</name>
    <dbReference type="NCBI Taxonomy" id="905011"/>
    <lineage>
        <taxon>Bacteria</taxon>
        <taxon>Bacillati</taxon>
        <taxon>Bacillota</taxon>
        <taxon>Clostridia</taxon>
        <taxon>Eubacteriales</taxon>
        <taxon>Oscillospiraceae</taxon>
        <taxon>Anaerotruncus</taxon>
        <taxon>environmental samples</taxon>
    </lineage>
</organism>
<evidence type="ECO:0000256" key="2">
    <source>
        <dbReference type="ARBA" id="ARBA00005019"/>
    </source>
</evidence>
<sequence length="204" mass="21927">MSMAVFGGTFDPPHKGHTKLVSAVCSQLGLGRCLIIPTNIPPHKQQATGGASAADRLAMAALCDWGVPAQVSDIELARTGKSYTYDTLVQLRALYPGEKFYFLLGSDMLYYFKKWHRWQELLGLATFCAAARNAADRTGLQAFADELTAQAGGEILLFDFPPVEISSSALRQSLAAGAAVGAYLDPAVASYINTHHLYRQGASV</sequence>
<dbReference type="InterPro" id="IPR014729">
    <property type="entry name" value="Rossmann-like_a/b/a_fold"/>
</dbReference>
<dbReference type="SUPFAM" id="SSF52374">
    <property type="entry name" value="Nucleotidylyl transferase"/>
    <property type="match status" value="1"/>
</dbReference>
<dbReference type="Gene3D" id="3.40.50.620">
    <property type="entry name" value="HUPs"/>
    <property type="match status" value="1"/>
</dbReference>
<dbReference type="AlphaFoldDB" id="A0A1C6HRI5"/>
<dbReference type="Pfam" id="PF01467">
    <property type="entry name" value="CTP_transf_like"/>
    <property type="match status" value="1"/>
</dbReference>
<evidence type="ECO:0000256" key="9">
    <source>
        <dbReference type="ARBA" id="ARBA00048721"/>
    </source>
</evidence>
<dbReference type="UniPathway" id="UPA00253">
    <property type="reaction ID" value="UER00332"/>
</dbReference>